<dbReference type="AlphaFoldDB" id="X0TEY1"/>
<comment type="caution">
    <text evidence="2">The sequence shown here is derived from an EMBL/GenBank/DDBJ whole genome shotgun (WGS) entry which is preliminary data.</text>
</comment>
<dbReference type="Gene3D" id="3.30.70.1900">
    <property type="match status" value="1"/>
</dbReference>
<dbReference type="Pfam" id="PF10040">
    <property type="entry name" value="CRISPR_Cas6"/>
    <property type="match status" value="1"/>
</dbReference>
<organism evidence="2">
    <name type="scientific">marine sediment metagenome</name>
    <dbReference type="NCBI Taxonomy" id="412755"/>
    <lineage>
        <taxon>unclassified sequences</taxon>
        <taxon>metagenomes</taxon>
        <taxon>ecological metagenomes</taxon>
    </lineage>
</organism>
<accession>X0TEY1</accession>
<reference evidence="2" key="1">
    <citation type="journal article" date="2014" name="Front. Microbiol.">
        <title>High frequency of phylogenetically diverse reductive dehalogenase-homologous genes in deep subseafloor sedimentary metagenomes.</title>
        <authorList>
            <person name="Kawai M."/>
            <person name="Futagami T."/>
            <person name="Toyoda A."/>
            <person name="Takaki Y."/>
            <person name="Nishi S."/>
            <person name="Hori S."/>
            <person name="Arai W."/>
            <person name="Tsubouchi T."/>
            <person name="Morono Y."/>
            <person name="Uchiyama I."/>
            <person name="Ito T."/>
            <person name="Fujiyama A."/>
            <person name="Inagaki F."/>
            <person name="Takami H."/>
        </authorList>
    </citation>
    <scope>NUCLEOTIDE SEQUENCE</scope>
    <source>
        <strain evidence="2">Expedition CK06-06</strain>
    </source>
</reference>
<sequence>LRSEPGWDRGRALRIGAVGEITYRALSRDRYWLSVLHLLADHARLAGVGAMTAMGMGQVRHVGHQRKR</sequence>
<feature type="domain" description="CRISPR-associated protein Cas6 C-terminal" evidence="1">
    <location>
        <begin position="15"/>
        <end position="59"/>
    </location>
</feature>
<evidence type="ECO:0000259" key="1">
    <source>
        <dbReference type="Pfam" id="PF10040"/>
    </source>
</evidence>
<dbReference type="InterPro" id="IPR019267">
    <property type="entry name" value="CRISPR-assoc_Cas6_C"/>
</dbReference>
<protein>
    <recommendedName>
        <fullName evidence="1">CRISPR-associated protein Cas6 C-terminal domain-containing protein</fullName>
    </recommendedName>
</protein>
<dbReference type="EMBL" id="BARS01011637">
    <property type="protein sequence ID" value="GAF92103.1"/>
    <property type="molecule type" value="Genomic_DNA"/>
</dbReference>
<feature type="non-terminal residue" evidence="2">
    <location>
        <position position="1"/>
    </location>
</feature>
<gene>
    <name evidence="2" type="ORF">S01H1_21089</name>
</gene>
<evidence type="ECO:0000313" key="2">
    <source>
        <dbReference type="EMBL" id="GAF92103.1"/>
    </source>
</evidence>
<proteinExistence type="predicted"/>
<name>X0TEY1_9ZZZZ</name>